<dbReference type="Proteomes" id="UP001292094">
    <property type="component" value="Unassembled WGS sequence"/>
</dbReference>
<dbReference type="AlphaFoldDB" id="A0AAE1U9P0"/>
<evidence type="ECO:0000313" key="1">
    <source>
        <dbReference type="EMBL" id="KAK4315422.1"/>
    </source>
</evidence>
<gene>
    <name evidence="1" type="ORF">Pmani_013339</name>
</gene>
<comment type="caution">
    <text evidence="1">The sequence shown here is derived from an EMBL/GenBank/DDBJ whole genome shotgun (WGS) entry which is preliminary data.</text>
</comment>
<accession>A0AAE1U9P0</accession>
<proteinExistence type="predicted"/>
<evidence type="ECO:0000313" key="2">
    <source>
        <dbReference type="Proteomes" id="UP001292094"/>
    </source>
</evidence>
<reference evidence="1" key="1">
    <citation type="submission" date="2023-11" db="EMBL/GenBank/DDBJ databases">
        <title>Genome assemblies of two species of porcelain crab, Petrolisthes cinctipes and Petrolisthes manimaculis (Anomura: Porcellanidae).</title>
        <authorList>
            <person name="Angst P."/>
        </authorList>
    </citation>
    <scope>NUCLEOTIDE SEQUENCE</scope>
    <source>
        <strain evidence="1">PB745_02</strain>
        <tissue evidence="1">Gill</tissue>
    </source>
</reference>
<protein>
    <submittedName>
        <fullName evidence="1">Uncharacterized protein</fullName>
    </submittedName>
</protein>
<name>A0AAE1U9P0_9EUCA</name>
<sequence length="98" mass="10812">MLNFSSIGALLSEKIHLAELCKYAHELKAKLFYSKNNTATVIPSQYYVGNDEDLSDDDDDVADLDFSPPCLSDMSGPSPKKICTLSAVEVMDDETMMI</sequence>
<dbReference type="EMBL" id="JAWZYT010001114">
    <property type="protein sequence ID" value="KAK4315422.1"/>
    <property type="molecule type" value="Genomic_DNA"/>
</dbReference>
<keyword evidence="2" id="KW-1185">Reference proteome</keyword>
<organism evidence="1 2">
    <name type="scientific">Petrolisthes manimaculis</name>
    <dbReference type="NCBI Taxonomy" id="1843537"/>
    <lineage>
        <taxon>Eukaryota</taxon>
        <taxon>Metazoa</taxon>
        <taxon>Ecdysozoa</taxon>
        <taxon>Arthropoda</taxon>
        <taxon>Crustacea</taxon>
        <taxon>Multicrustacea</taxon>
        <taxon>Malacostraca</taxon>
        <taxon>Eumalacostraca</taxon>
        <taxon>Eucarida</taxon>
        <taxon>Decapoda</taxon>
        <taxon>Pleocyemata</taxon>
        <taxon>Anomura</taxon>
        <taxon>Galatheoidea</taxon>
        <taxon>Porcellanidae</taxon>
        <taxon>Petrolisthes</taxon>
    </lineage>
</organism>